<dbReference type="AlphaFoldDB" id="A0A2R9SUT1"/>
<dbReference type="KEGG" id="pvo:PVOR_15734"/>
<keyword evidence="3" id="KW-1185">Reference proteome</keyword>
<evidence type="ECO:0000256" key="1">
    <source>
        <dbReference type="SAM" id="Phobius"/>
    </source>
</evidence>
<keyword evidence="1" id="KW-0472">Membrane</keyword>
<dbReference type="EMBL" id="ADHJ01000023">
    <property type="protein sequence ID" value="EFU41092.1"/>
    <property type="molecule type" value="Genomic_DNA"/>
</dbReference>
<evidence type="ECO:0000313" key="3">
    <source>
        <dbReference type="Proteomes" id="UP000003094"/>
    </source>
</evidence>
<proteinExistence type="predicted"/>
<reference evidence="2 3" key="1">
    <citation type="journal article" date="2010" name="BMC Genomics">
        <title>Genome sequence of the pattern forming Paenibacillus vortex bacterium reveals potential for thriving in complex environments.</title>
        <authorList>
            <person name="Sirota-Madi A."/>
            <person name="Olender T."/>
            <person name="Helman Y."/>
            <person name="Ingham C."/>
            <person name="Brainis I."/>
            <person name="Roth D."/>
            <person name="Hagi E."/>
            <person name="Brodsky L."/>
            <person name="Leshkowitz D."/>
            <person name="Galatenko V."/>
            <person name="Nikolaev V."/>
            <person name="Mugasimangalam R.C."/>
            <person name="Bransburg-Zabary S."/>
            <person name="Gutnick D.L."/>
            <person name="Lancet D."/>
            <person name="Ben-Jacob E."/>
        </authorList>
    </citation>
    <scope>NUCLEOTIDE SEQUENCE [LARGE SCALE GENOMIC DNA]</scope>
    <source>
        <strain evidence="2 3">V453</strain>
    </source>
</reference>
<organism evidence="2 3">
    <name type="scientific">Paenibacillus vortex V453</name>
    <dbReference type="NCBI Taxonomy" id="715225"/>
    <lineage>
        <taxon>Bacteria</taxon>
        <taxon>Bacillati</taxon>
        <taxon>Bacillota</taxon>
        <taxon>Bacilli</taxon>
        <taxon>Bacillales</taxon>
        <taxon>Paenibacillaceae</taxon>
        <taxon>Paenibacillus</taxon>
    </lineage>
</organism>
<keyword evidence="1" id="KW-1133">Transmembrane helix</keyword>
<dbReference type="Proteomes" id="UP000003094">
    <property type="component" value="Unassembled WGS sequence"/>
</dbReference>
<feature type="transmembrane region" description="Helical" evidence="1">
    <location>
        <begin position="6"/>
        <end position="39"/>
    </location>
</feature>
<gene>
    <name evidence="2" type="ORF">PVOR_15734</name>
</gene>
<accession>A0A2R9SUT1</accession>
<protein>
    <submittedName>
        <fullName evidence="2">Uncharacterized protein</fullName>
    </submittedName>
</protein>
<comment type="caution">
    <text evidence="2">The sequence shown here is derived from an EMBL/GenBank/DDBJ whole genome shotgun (WGS) entry which is preliminary data.</text>
</comment>
<dbReference type="RefSeq" id="WP_006209952.1">
    <property type="nucleotide sequence ID" value="NZ_ADHJ01000023.1"/>
</dbReference>
<evidence type="ECO:0000313" key="2">
    <source>
        <dbReference type="EMBL" id="EFU41092.1"/>
    </source>
</evidence>
<sequence length="47" mass="4791">MNKGDIIIYACVIIGAGIGLALGSALPGVLVGLGIGYLVKWSMKSEK</sequence>
<name>A0A2R9SUT1_9BACL</name>
<keyword evidence="1" id="KW-0812">Transmembrane</keyword>